<dbReference type="Pfam" id="PF13532">
    <property type="entry name" value="2OG-FeII_Oxy_2"/>
    <property type="match status" value="1"/>
</dbReference>
<dbReference type="GO" id="GO:0051213">
    <property type="term" value="F:dioxygenase activity"/>
    <property type="evidence" value="ECO:0007669"/>
    <property type="project" value="InterPro"/>
</dbReference>
<dbReference type="Proteomes" id="UP000196027">
    <property type="component" value="Chromosome"/>
</dbReference>
<dbReference type="PANTHER" id="PTHR31212:SF4">
    <property type="entry name" value="ALPHA-KETOGLUTARATE-DEPENDENT DIOXYGENASE ALKB HOMOLOG 3"/>
    <property type="match status" value="1"/>
</dbReference>
<dbReference type="PANTHER" id="PTHR31212">
    <property type="entry name" value="ALPHA-KETOGLUTARATE-DEPENDENT DIOXYGENASE ALKB HOMOLOG 3"/>
    <property type="match status" value="1"/>
</dbReference>
<keyword evidence="3" id="KW-1185">Reference proteome</keyword>
<evidence type="ECO:0000259" key="1">
    <source>
        <dbReference type="PROSITE" id="PS51471"/>
    </source>
</evidence>
<dbReference type="SUPFAM" id="SSF51197">
    <property type="entry name" value="Clavaminate synthase-like"/>
    <property type="match status" value="1"/>
</dbReference>
<dbReference type="RefSeq" id="WP_087462158.1">
    <property type="nucleotide sequence ID" value="NZ_CP021425.1"/>
</dbReference>
<protein>
    <submittedName>
        <fullName evidence="2">Alkylated DNA repair protein</fullName>
    </submittedName>
</protein>
<name>A0A1Y0I9V5_9GAMM</name>
<dbReference type="InterPro" id="IPR027450">
    <property type="entry name" value="AlkB-like"/>
</dbReference>
<dbReference type="GO" id="GO:0006307">
    <property type="term" value="P:DNA alkylation repair"/>
    <property type="evidence" value="ECO:0007669"/>
    <property type="project" value="InterPro"/>
</dbReference>
<dbReference type="InterPro" id="IPR037151">
    <property type="entry name" value="AlkB-like_sf"/>
</dbReference>
<gene>
    <name evidence="2" type="ORF">OLMES_3200</name>
</gene>
<dbReference type="InterPro" id="IPR032854">
    <property type="entry name" value="ALKBH3"/>
</dbReference>
<proteinExistence type="predicted"/>
<sequence>MEPNLILIENFVKDSDSLFLKLKDSVDWDERMKARKTASFGVSYDYSGITYPNVEMPEALGAICEKIDEELGFMPNNCLLNYYLDGDSSMGYHSDSSEELLKGTGVAIVSLGSERNISYRSKEDKEIKHKYPLKSGALLYMDDEVQEKWMHAIPKQNGVGERISLTFRHIIK</sequence>
<dbReference type="OrthoDB" id="9796932at2"/>
<dbReference type="EMBL" id="CP021425">
    <property type="protein sequence ID" value="ARU57241.1"/>
    <property type="molecule type" value="Genomic_DNA"/>
</dbReference>
<dbReference type="AlphaFoldDB" id="A0A1Y0I9V5"/>
<accession>A0A1Y0I9V5</accession>
<reference evidence="2 3" key="1">
    <citation type="submission" date="2017-05" db="EMBL/GenBank/DDBJ databases">
        <title>Genomic insights into alkan degradation activity of Oleiphilus messinensis.</title>
        <authorList>
            <person name="Kozyavkin S.A."/>
            <person name="Slesarev A.I."/>
            <person name="Golyshin P.N."/>
            <person name="Korzhenkov A."/>
            <person name="Golyshina O.N."/>
            <person name="Toshchakov S.V."/>
        </authorList>
    </citation>
    <scope>NUCLEOTIDE SEQUENCE [LARGE SCALE GENOMIC DNA]</scope>
    <source>
        <strain evidence="2 3">ME102</strain>
    </source>
</reference>
<evidence type="ECO:0000313" key="2">
    <source>
        <dbReference type="EMBL" id="ARU57241.1"/>
    </source>
</evidence>
<feature type="domain" description="Fe2OG dioxygenase" evidence="1">
    <location>
        <begin position="74"/>
        <end position="171"/>
    </location>
</feature>
<dbReference type="KEGG" id="ome:OLMES_3200"/>
<dbReference type="InterPro" id="IPR005123">
    <property type="entry name" value="Oxoglu/Fe-dep_dioxygenase_dom"/>
</dbReference>
<dbReference type="Gene3D" id="2.60.120.590">
    <property type="entry name" value="Alpha-ketoglutarate-dependent dioxygenase AlkB-like"/>
    <property type="match status" value="1"/>
</dbReference>
<dbReference type="PROSITE" id="PS51471">
    <property type="entry name" value="FE2OG_OXY"/>
    <property type="match status" value="1"/>
</dbReference>
<evidence type="ECO:0000313" key="3">
    <source>
        <dbReference type="Proteomes" id="UP000196027"/>
    </source>
</evidence>
<organism evidence="2 3">
    <name type="scientific">Oleiphilus messinensis</name>
    <dbReference type="NCBI Taxonomy" id="141451"/>
    <lineage>
        <taxon>Bacteria</taxon>
        <taxon>Pseudomonadati</taxon>
        <taxon>Pseudomonadota</taxon>
        <taxon>Gammaproteobacteria</taxon>
        <taxon>Oceanospirillales</taxon>
        <taxon>Oleiphilaceae</taxon>
        <taxon>Oleiphilus</taxon>
    </lineage>
</organism>